<evidence type="ECO:0000256" key="10">
    <source>
        <dbReference type="SAM" id="Phobius"/>
    </source>
</evidence>
<evidence type="ECO:0000256" key="9">
    <source>
        <dbReference type="ARBA" id="ARBA00023136"/>
    </source>
</evidence>
<keyword evidence="3" id="KW-0813">Transport</keyword>
<evidence type="ECO:0000313" key="11">
    <source>
        <dbReference type="EMBL" id="QDH20658.1"/>
    </source>
</evidence>
<keyword evidence="6" id="KW-0249">Electron transport</keyword>
<sequence>MADHNNAHNSHGGDRHEHGSLKSYIIGYIISIVLTIIPLVVVLNDMMGRTATIAVIMVTATLQFLVQLIFFMHVRDGEQPRWNLITLIFGVLILLTIVVGSIWIMGNNSIGMKM</sequence>
<comment type="similarity">
    <text evidence="2">Belongs to the cytochrome c oxidase bacterial subunit 4 family.</text>
</comment>
<dbReference type="OrthoDB" id="2375888at2"/>
<dbReference type="NCBIfam" id="TIGR02847">
    <property type="entry name" value="CyoD"/>
    <property type="match status" value="1"/>
</dbReference>
<dbReference type="RefSeq" id="WP_141447220.1">
    <property type="nucleotide sequence ID" value="NZ_CBCSAZ010000011.1"/>
</dbReference>
<dbReference type="GO" id="GO:0009319">
    <property type="term" value="C:cytochrome o ubiquinol oxidase complex"/>
    <property type="evidence" value="ECO:0007669"/>
    <property type="project" value="TreeGrafter"/>
</dbReference>
<dbReference type="InterPro" id="IPR014210">
    <property type="entry name" value="Cyt_o_ubiqinol_oxidase_su4"/>
</dbReference>
<dbReference type="GO" id="GO:0015990">
    <property type="term" value="P:electron transport coupled proton transport"/>
    <property type="evidence" value="ECO:0007669"/>
    <property type="project" value="InterPro"/>
</dbReference>
<name>A0A4Y6UVR5_SACBS</name>
<keyword evidence="8" id="KW-0560">Oxidoreductase</keyword>
<keyword evidence="5 10" id="KW-0812">Transmembrane</keyword>
<dbReference type="GO" id="GO:0009486">
    <property type="term" value="F:cytochrome bo3 ubiquinol oxidase activity"/>
    <property type="evidence" value="ECO:0007669"/>
    <property type="project" value="InterPro"/>
</dbReference>
<evidence type="ECO:0000256" key="1">
    <source>
        <dbReference type="ARBA" id="ARBA00004651"/>
    </source>
</evidence>
<dbReference type="PANTHER" id="PTHR36835">
    <property type="entry name" value="CYTOCHROME BO(3) UBIQUINOL OXIDASE SUBUNIT 4"/>
    <property type="match status" value="1"/>
</dbReference>
<dbReference type="PANTHER" id="PTHR36835:SF1">
    <property type="entry name" value="CYTOCHROME BO(3) UBIQUINOL OXIDASE SUBUNIT 4"/>
    <property type="match status" value="1"/>
</dbReference>
<evidence type="ECO:0000313" key="12">
    <source>
        <dbReference type="Proteomes" id="UP000316968"/>
    </source>
</evidence>
<feature type="transmembrane region" description="Helical" evidence="10">
    <location>
        <begin position="84"/>
        <end position="105"/>
    </location>
</feature>
<evidence type="ECO:0000256" key="7">
    <source>
        <dbReference type="ARBA" id="ARBA00022989"/>
    </source>
</evidence>
<evidence type="ECO:0000256" key="6">
    <source>
        <dbReference type="ARBA" id="ARBA00022982"/>
    </source>
</evidence>
<gene>
    <name evidence="11" type="primary">cyoD</name>
    <name evidence="11" type="ORF">FFV09_07200</name>
</gene>
<dbReference type="Proteomes" id="UP000316968">
    <property type="component" value="Chromosome"/>
</dbReference>
<keyword evidence="9 10" id="KW-0472">Membrane</keyword>
<dbReference type="GO" id="GO:0019646">
    <property type="term" value="P:aerobic electron transport chain"/>
    <property type="evidence" value="ECO:0007669"/>
    <property type="project" value="TreeGrafter"/>
</dbReference>
<comment type="subcellular location">
    <subcellularLocation>
        <location evidence="1">Cell membrane</location>
        <topology evidence="1">Multi-pass membrane protein</topology>
    </subcellularLocation>
</comment>
<organism evidence="11 12">
    <name type="scientific">Saccharibacillus brassicae</name>
    <dbReference type="NCBI Taxonomy" id="2583377"/>
    <lineage>
        <taxon>Bacteria</taxon>
        <taxon>Bacillati</taxon>
        <taxon>Bacillota</taxon>
        <taxon>Bacilli</taxon>
        <taxon>Bacillales</taxon>
        <taxon>Paenibacillaceae</taxon>
        <taxon>Saccharibacillus</taxon>
    </lineage>
</organism>
<evidence type="ECO:0000256" key="2">
    <source>
        <dbReference type="ARBA" id="ARBA00008079"/>
    </source>
</evidence>
<evidence type="ECO:0000256" key="5">
    <source>
        <dbReference type="ARBA" id="ARBA00022692"/>
    </source>
</evidence>
<evidence type="ECO:0000256" key="4">
    <source>
        <dbReference type="ARBA" id="ARBA00022475"/>
    </source>
</evidence>
<dbReference type="InterPro" id="IPR005171">
    <property type="entry name" value="Cyt_c_oxidase_su4_prok"/>
</dbReference>
<keyword evidence="12" id="KW-1185">Reference proteome</keyword>
<accession>A0A4Y6UVR5</accession>
<keyword evidence="7 10" id="KW-1133">Transmembrane helix</keyword>
<keyword evidence="4" id="KW-1003">Cell membrane</keyword>
<dbReference type="AlphaFoldDB" id="A0A4Y6UVR5"/>
<feature type="transmembrane region" description="Helical" evidence="10">
    <location>
        <begin position="51"/>
        <end position="72"/>
    </location>
</feature>
<dbReference type="EMBL" id="CP041217">
    <property type="protein sequence ID" value="QDH20658.1"/>
    <property type="molecule type" value="Genomic_DNA"/>
</dbReference>
<dbReference type="Pfam" id="PF03626">
    <property type="entry name" value="COX4_pro"/>
    <property type="match status" value="1"/>
</dbReference>
<dbReference type="GO" id="GO:0005886">
    <property type="term" value="C:plasma membrane"/>
    <property type="evidence" value="ECO:0007669"/>
    <property type="project" value="UniProtKB-SubCell"/>
</dbReference>
<dbReference type="GO" id="GO:0015078">
    <property type="term" value="F:proton transmembrane transporter activity"/>
    <property type="evidence" value="ECO:0007669"/>
    <property type="project" value="TreeGrafter"/>
</dbReference>
<protein>
    <submittedName>
        <fullName evidence="11">Cytochrome o ubiquinol oxidase subunit IV</fullName>
    </submittedName>
</protein>
<evidence type="ECO:0000256" key="3">
    <source>
        <dbReference type="ARBA" id="ARBA00022448"/>
    </source>
</evidence>
<evidence type="ECO:0000256" key="8">
    <source>
        <dbReference type="ARBA" id="ARBA00023002"/>
    </source>
</evidence>
<proteinExistence type="inferred from homology"/>
<dbReference type="InterPro" id="IPR050968">
    <property type="entry name" value="Cytochrome_c_oxidase_bac_sub4"/>
</dbReference>
<feature type="transmembrane region" description="Helical" evidence="10">
    <location>
        <begin position="25"/>
        <end position="44"/>
    </location>
</feature>
<reference evidence="11 12" key="1">
    <citation type="submission" date="2019-06" db="EMBL/GenBank/DDBJ databases">
        <title>Saccharibacillus brassicae sp. nov., an endophytic bacterium isolated from Chinese cabbage seeds (Brassica pekinensis).</title>
        <authorList>
            <person name="Jiang L."/>
            <person name="Lee J."/>
            <person name="Kim S.W."/>
        </authorList>
    </citation>
    <scope>NUCLEOTIDE SEQUENCE [LARGE SCALE GENOMIC DNA]</scope>
    <source>
        <strain evidence="12">KCTC 43072 / ATSA2</strain>
    </source>
</reference>
<dbReference type="KEGG" id="saca:FFV09_07200"/>